<dbReference type="AlphaFoldDB" id="A0A6V3YRX0"/>
<sequence>MTPGAGRAAPARGLRSPGLPNTGERPDPHGRAYTPTAHPSVSNPASATTAATLPAAVQCNCDASDLDALVRMFVGDAALKYPAGFGHLLDLLPQPRENLLDQLFVALLHLVVHVELVL</sequence>
<evidence type="ECO:0000256" key="1">
    <source>
        <dbReference type="SAM" id="MobiDB-lite"/>
    </source>
</evidence>
<organism evidence="2">
    <name type="scientific">Prymnesium polylepis</name>
    <dbReference type="NCBI Taxonomy" id="72548"/>
    <lineage>
        <taxon>Eukaryota</taxon>
        <taxon>Haptista</taxon>
        <taxon>Haptophyta</taxon>
        <taxon>Prymnesiophyceae</taxon>
        <taxon>Prymnesiales</taxon>
        <taxon>Prymnesiaceae</taxon>
        <taxon>Prymnesium</taxon>
    </lineage>
</organism>
<evidence type="ECO:0000313" key="2">
    <source>
        <dbReference type="EMBL" id="CAE2266041.1"/>
    </source>
</evidence>
<feature type="compositionally biased region" description="Low complexity" evidence="1">
    <location>
        <begin position="1"/>
        <end position="18"/>
    </location>
</feature>
<name>A0A6V3YRX0_9EUKA</name>
<protein>
    <submittedName>
        <fullName evidence="2">Uncharacterized protein</fullName>
    </submittedName>
</protein>
<reference evidence="2" key="1">
    <citation type="submission" date="2021-01" db="EMBL/GenBank/DDBJ databases">
        <authorList>
            <person name="Corre E."/>
            <person name="Pelletier E."/>
            <person name="Niang G."/>
            <person name="Scheremetjew M."/>
            <person name="Finn R."/>
            <person name="Kale V."/>
            <person name="Holt S."/>
            <person name="Cochrane G."/>
            <person name="Meng A."/>
            <person name="Brown T."/>
            <person name="Cohen L."/>
        </authorList>
    </citation>
    <scope>NUCLEOTIDE SEQUENCE</scope>
    <source>
        <strain evidence="2">UIO037</strain>
    </source>
</reference>
<feature type="region of interest" description="Disordered" evidence="1">
    <location>
        <begin position="1"/>
        <end position="47"/>
    </location>
</feature>
<accession>A0A6V3YRX0</accession>
<proteinExistence type="predicted"/>
<gene>
    <name evidence="2" type="ORF">CPOL0286_LOCUS17482</name>
</gene>
<dbReference type="EMBL" id="HBKO01038217">
    <property type="protein sequence ID" value="CAE2266041.1"/>
    <property type="molecule type" value="Transcribed_RNA"/>
</dbReference>